<proteinExistence type="predicted"/>
<dbReference type="Proteomes" id="UP000033166">
    <property type="component" value="Chromosome I"/>
</dbReference>
<protein>
    <submittedName>
        <fullName evidence="1">Prophage pi2 protein 37</fullName>
    </submittedName>
</protein>
<dbReference type="AlphaFoldDB" id="A0A0D6DVQ1"/>
<dbReference type="EMBL" id="LN774769">
    <property type="protein sequence ID" value="CEN27816.1"/>
    <property type="molecule type" value="Genomic_DNA"/>
</dbReference>
<dbReference type="KEGG" id="lpk:LACPI_0616"/>
<evidence type="ECO:0000313" key="2">
    <source>
        <dbReference type="Proteomes" id="UP000033166"/>
    </source>
</evidence>
<gene>
    <name evidence="1" type="ORF">LACPI_0616</name>
</gene>
<sequence length="115" mass="12903">MDIASEIAKALTDYTTEVEQEIEEIAEKVAEEAVSTLKTTSPQGRRSRYAKGWRKKKDGKGYIIFNATDAGLTHLVEKGHAKRNGGRTKAQNHIQNAEETAITEFETKIERAIKR</sequence>
<accession>A0A0D6DVQ1</accession>
<evidence type="ECO:0000313" key="1">
    <source>
        <dbReference type="EMBL" id="CEN27816.1"/>
    </source>
</evidence>
<dbReference type="HOGENOM" id="CLU_159915_0_0_9"/>
<reference evidence="2" key="1">
    <citation type="submission" date="2015-01" db="EMBL/GenBank/DDBJ databases">
        <authorList>
            <person name="Andreevskaya M."/>
        </authorList>
    </citation>
    <scope>NUCLEOTIDE SEQUENCE [LARGE SCALE GENOMIC DNA]</scope>
    <source>
        <strain evidence="2">MKFS47</strain>
    </source>
</reference>
<dbReference type="Pfam" id="PF04883">
    <property type="entry name" value="HK97-gp10_like"/>
    <property type="match status" value="1"/>
</dbReference>
<dbReference type="RefSeq" id="WP_047915047.1">
    <property type="nucleotide sequence ID" value="NZ_LN774769.1"/>
</dbReference>
<dbReference type="InterPro" id="IPR010064">
    <property type="entry name" value="HK97-gp10_tail"/>
</dbReference>
<organism evidence="1 2">
    <name type="scientific">Pseudolactococcus piscium MKFS47</name>
    <dbReference type="NCBI Taxonomy" id="297352"/>
    <lineage>
        <taxon>Bacteria</taxon>
        <taxon>Bacillati</taxon>
        <taxon>Bacillota</taxon>
        <taxon>Bacilli</taxon>
        <taxon>Lactobacillales</taxon>
        <taxon>Streptococcaceae</taxon>
        <taxon>Pseudolactococcus</taxon>
    </lineage>
</organism>
<name>A0A0D6DVQ1_9LACT</name>